<dbReference type="Proteomes" id="UP000002218">
    <property type="component" value="Chromosome"/>
</dbReference>
<protein>
    <submittedName>
        <fullName evidence="6">Transcriptional regulator, TetR family</fullName>
    </submittedName>
</protein>
<evidence type="ECO:0000256" key="1">
    <source>
        <dbReference type="ARBA" id="ARBA00023015"/>
    </source>
</evidence>
<dbReference type="InParanoid" id="C8X9F1"/>
<dbReference type="InterPro" id="IPR050109">
    <property type="entry name" value="HTH-type_TetR-like_transc_reg"/>
</dbReference>
<dbReference type="KEGG" id="nml:Namu_0808"/>
<keyword evidence="7" id="KW-1185">Reference proteome</keyword>
<gene>
    <name evidence="6" type="ordered locus">Namu_0808</name>
</gene>
<dbReference type="OrthoDB" id="3539650at2"/>
<evidence type="ECO:0000313" key="7">
    <source>
        <dbReference type="Proteomes" id="UP000002218"/>
    </source>
</evidence>
<dbReference type="AlphaFoldDB" id="C8X9F1"/>
<feature type="domain" description="HTH tetR-type" evidence="5">
    <location>
        <begin position="14"/>
        <end position="73"/>
    </location>
</feature>
<dbReference type="Pfam" id="PF00440">
    <property type="entry name" value="TetR_N"/>
    <property type="match status" value="1"/>
</dbReference>
<dbReference type="STRING" id="479431.Namu_0808"/>
<dbReference type="SUPFAM" id="SSF46689">
    <property type="entry name" value="Homeodomain-like"/>
    <property type="match status" value="1"/>
</dbReference>
<evidence type="ECO:0000256" key="3">
    <source>
        <dbReference type="ARBA" id="ARBA00023163"/>
    </source>
</evidence>
<dbReference type="RefSeq" id="WP_015746135.1">
    <property type="nucleotide sequence ID" value="NC_013235.1"/>
</dbReference>
<proteinExistence type="predicted"/>
<accession>C8X9F1</accession>
<evidence type="ECO:0000313" key="6">
    <source>
        <dbReference type="EMBL" id="ACV77219.1"/>
    </source>
</evidence>
<name>C8X9F1_NAKMY</name>
<sequence length="222" mass="24103">MPAPPGRAAPLPPEERRSAIVAAAIPLVCDHGATVTTREIAEAAGIAEGTIFRVFPDKDAVIRAVVEKVLDPTPFVDDLRSIDPDRPLEHVLADAVESMRQRLASVWRIVWMLRWVGPPGSGDEQSKYAPSARPDMTAANDAVAELLLPHRHRLRLPPLEAARMFRLVTFSAVHPAITDGNPLPTDQIVDLLLHGIGVGPHPQATESPIHRWESAAEQVGVL</sequence>
<dbReference type="PANTHER" id="PTHR30055:SF234">
    <property type="entry name" value="HTH-TYPE TRANSCRIPTIONAL REGULATOR BETI"/>
    <property type="match status" value="1"/>
</dbReference>
<evidence type="ECO:0000259" key="5">
    <source>
        <dbReference type="PROSITE" id="PS50977"/>
    </source>
</evidence>
<dbReference type="InterPro" id="IPR001647">
    <property type="entry name" value="HTH_TetR"/>
</dbReference>
<organism evidence="6 7">
    <name type="scientific">Nakamurella multipartita (strain ATCC 700099 / DSM 44233 / CIP 104796 / JCM 9543 / NBRC 105858 / Y-104)</name>
    <name type="common">Microsphaera multipartita</name>
    <dbReference type="NCBI Taxonomy" id="479431"/>
    <lineage>
        <taxon>Bacteria</taxon>
        <taxon>Bacillati</taxon>
        <taxon>Actinomycetota</taxon>
        <taxon>Actinomycetes</taxon>
        <taxon>Nakamurellales</taxon>
        <taxon>Nakamurellaceae</taxon>
        <taxon>Nakamurella</taxon>
    </lineage>
</organism>
<dbReference type="Gene3D" id="1.10.357.10">
    <property type="entry name" value="Tetracycline Repressor, domain 2"/>
    <property type="match status" value="1"/>
</dbReference>
<keyword evidence="1" id="KW-0805">Transcription regulation</keyword>
<dbReference type="PROSITE" id="PS50977">
    <property type="entry name" value="HTH_TETR_2"/>
    <property type="match status" value="1"/>
</dbReference>
<dbReference type="EMBL" id="CP001737">
    <property type="protein sequence ID" value="ACV77219.1"/>
    <property type="molecule type" value="Genomic_DNA"/>
</dbReference>
<evidence type="ECO:0000256" key="2">
    <source>
        <dbReference type="ARBA" id="ARBA00023125"/>
    </source>
</evidence>
<reference evidence="7" key="1">
    <citation type="submission" date="2009-09" db="EMBL/GenBank/DDBJ databases">
        <title>The complete genome of Nakamurella multipartita DSM 44233.</title>
        <authorList>
            <consortium name="US DOE Joint Genome Institute (JGI-PGF)"/>
            <person name="Lucas S."/>
            <person name="Copeland A."/>
            <person name="Lapidus A."/>
            <person name="Glavina del Rio T."/>
            <person name="Dalin E."/>
            <person name="Tice H."/>
            <person name="Bruce D."/>
            <person name="Goodwin L."/>
            <person name="Pitluck S."/>
            <person name="Kyrpides N."/>
            <person name="Mavromatis K."/>
            <person name="Ivanova N."/>
            <person name="Ovchinnikova G."/>
            <person name="Sims D."/>
            <person name="Meincke L."/>
            <person name="Brettin T."/>
            <person name="Detter J.C."/>
            <person name="Han C."/>
            <person name="Larimer F."/>
            <person name="Land M."/>
            <person name="Hauser L."/>
            <person name="Markowitz V."/>
            <person name="Cheng J.-F."/>
            <person name="Hugenholtz P."/>
            <person name="Woyke T."/>
            <person name="Wu D."/>
            <person name="Klenk H.-P."/>
            <person name="Eisen J.A."/>
        </authorList>
    </citation>
    <scope>NUCLEOTIDE SEQUENCE [LARGE SCALE GENOMIC DNA]</scope>
    <source>
        <strain evidence="7">ATCC 700099 / DSM 44233 / CIP 104796 / JCM 9543 / NBRC 105858 / Y-104</strain>
    </source>
</reference>
<dbReference type="PANTHER" id="PTHR30055">
    <property type="entry name" value="HTH-TYPE TRANSCRIPTIONAL REGULATOR RUTR"/>
    <property type="match status" value="1"/>
</dbReference>
<feature type="DNA-binding region" description="H-T-H motif" evidence="4">
    <location>
        <begin position="36"/>
        <end position="55"/>
    </location>
</feature>
<keyword evidence="2 4" id="KW-0238">DNA-binding</keyword>
<dbReference type="PRINTS" id="PR00455">
    <property type="entry name" value="HTHTETR"/>
</dbReference>
<dbReference type="eggNOG" id="COG1309">
    <property type="taxonomic scope" value="Bacteria"/>
</dbReference>
<reference evidence="6 7" key="2">
    <citation type="journal article" date="2010" name="Stand. Genomic Sci.">
        <title>Complete genome sequence of Nakamurella multipartita type strain (Y-104).</title>
        <authorList>
            <person name="Tice H."/>
            <person name="Mayilraj S."/>
            <person name="Sims D."/>
            <person name="Lapidus A."/>
            <person name="Nolan M."/>
            <person name="Lucas S."/>
            <person name="Glavina Del Rio T."/>
            <person name="Copeland A."/>
            <person name="Cheng J.F."/>
            <person name="Meincke L."/>
            <person name="Bruce D."/>
            <person name="Goodwin L."/>
            <person name="Pitluck S."/>
            <person name="Ivanova N."/>
            <person name="Mavromatis K."/>
            <person name="Ovchinnikova G."/>
            <person name="Pati A."/>
            <person name="Chen A."/>
            <person name="Palaniappan K."/>
            <person name="Land M."/>
            <person name="Hauser L."/>
            <person name="Chang Y.J."/>
            <person name="Jeffries C.D."/>
            <person name="Detter J.C."/>
            <person name="Brettin T."/>
            <person name="Rohde M."/>
            <person name="Goker M."/>
            <person name="Bristow J."/>
            <person name="Eisen J.A."/>
            <person name="Markowitz V."/>
            <person name="Hugenholtz P."/>
            <person name="Kyrpides N.C."/>
            <person name="Klenk H.P."/>
            <person name="Chen F."/>
        </authorList>
    </citation>
    <scope>NUCLEOTIDE SEQUENCE [LARGE SCALE GENOMIC DNA]</scope>
    <source>
        <strain evidence="7">ATCC 700099 / DSM 44233 / CIP 104796 / JCM 9543 / NBRC 105858 / Y-104</strain>
    </source>
</reference>
<dbReference type="HOGENOM" id="CLU_113325_0_0_11"/>
<keyword evidence="3" id="KW-0804">Transcription</keyword>
<dbReference type="GO" id="GO:0003700">
    <property type="term" value="F:DNA-binding transcription factor activity"/>
    <property type="evidence" value="ECO:0007669"/>
    <property type="project" value="TreeGrafter"/>
</dbReference>
<evidence type="ECO:0000256" key="4">
    <source>
        <dbReference type="PROSITE-ProRule" id="PRU00335"/>
    </source>
</evidence>
<dbReference type="InterPro" id="IPR009057">
    <property type="entry name" value="Homeodomain-like_sf"/>
</dbReference>
<dbReference type="GO" id="GO:0000976">
    <property type="term" value="F:transcription cis-regulatory region binding"/>
    <property type="evidence" value="ECO:0007669"/>
    <property type="project" value="TreeGrafter"/>
</dbReference>